<dbReference type="Proteomes" id="UP000823775">
    <property type="component" value="Unassembled WGS sequence"/>
</dbReference>
<keyword evidence="3" id="KW-1185">Reference proteome</keyword>
<protein>
    <recommendedName>
        <fullName evidence="4">CCHC-type domain-containing protein</fullName>
    </recommendedName>
</protein>
<evidence type="ECO:0000313" key="2">
    <source>
        <dbReference type="EMBL" id="MCE3052011.1"/>
    </source>
</evidence>
<accession>A0ABS8WMD9</accession>
<evidence type="ECO:0000256" key="1">
    <source>
        <dbReference type="SAM" id="MobiDB-lite"/>
    </source>
</evidence>
<feature type="region of interest" description="Disordered" evidence="1">
    <location>
        <begin position="1"/>
        <end position="64"/>
    </location>
</feature>
<feature type="non-terminal residue" evidence="2">
    <location>
        <position position="110"/>
    </location>
</feature>
<dbReference type="EMBL" id="JACEIK010009152">
    <property type="protein sequence ID" value="MCE3052011.1"/>
    <property type="molecule type" value="Genomic_DNA"/>
</dbReference>
<comment type="caution">
    <text evidence="2">The sequence shown here is derived from an EMBL/GenBank/DDBJ whole genome shotgun (WGS) entry which is preliminary data.</text>
</comment>
<sequence length="110" mass="12347">MAVESLTDFCSKSTKEKEGARRQVASKIDRGERDRGKFVANRGRDGKGDHNRSSQFRKDYEEQKRGVNHRDRFYLCGNSSHMHQNCPKLGRLGAMTSADKQAAHACSSAT</sequence>
<reference evidence="2 3" key="1">
    <citation type="journal article" date="2021" name="BMC Genomics">
        <title>Datura genome reveals duplications of psychoactive alkaloid biosynthetic genes and high mutation rate following tissue culture.</title>
        <authorList>
            <person name="Rajewski A."/>
            <person name="Carter-House D."/>
            <person name="Stajich J."/>
            <person name="Litt A."/>
        </authorList>
    </citation>
    <scope>NUCLEOTIDE SEQUENCE [LARGE SCALE GENOMIC DNA]</scope>
    <source>
        <strain evidence="2">AR-01</strain>
    </source>
</reference>
<feature type="compositionally biased region" description="Basic and acidic residues" evidence="1">
    <location>
        <begin position="13"/>
        <end position="64"/>
    </location>
</feature>
<gene>
    <name evidence="2" type="ORF">HAX54_051410</name>
</gene>
<organism evidence="2 3">
    <name type="scientific">Datura stramonium</name>
    <name type="common">Jimsonweed</name>
    <name type="synonym">Common thornapple</name>
    <dbReference type="NCBI Taxonomy" id="4076"/>
    <lineage>
        <taxon>Eukaryota</taxon>
        <taxon>Viridiplantae</taxon>
        <taxon>Streptophyta</taxon>
        <taxon>Embryophyta</taxon>
        <taxon>Tracheophyta</taxon>
        <taxon>Spermatophyta</taxon>
        <taxon>Magnoliopsida</taxon>
        <taxon>eudicotyledons</taxon>
        <taxon>Gunneridae</taxon>
        <taxon>Pentapetalae</taxon>
        <taxon>asterids</taxon>
        <taxon>lamiids</taxon>
        <taxon>Solanales</taxon>
        <taxon>Solanaceae</taxon>
        <taxon>Solanoideae</taxon>
        <taxon>Datureae</taxon>
        <taxon>Datura</taxon>
    </lineage>
</organism>
<evidence type="ECO:0008006" key="4">
    <source>
        <dbReference type="Google" id="ProtNLM"/>
    </source>
</evidence>
<proteinExistence type="predicted"/>
<evidence type="ECO:0000313" key="3">
    <source>
        <dbReference type="Proteomes" id="UP000823775"/>
    </source>
</evidence>
<name>A0ABS8WMD9_DATST</name>